<evidence type="ECO:0000313" key="3">
    <source>
        <dbReference type="Proteomes" id="UP000637239"/>
    </source>
</evidence>
<dbReference type="EMBL" id="AP024418">
    <property type="protein sequence ID" value="BCR86622.1"/>
    <property type="molecule type" value="Genomic_DNA"/>
</dbReference>
<dbReference type="Proteomes" id="UP000637239">
    <property type="component" value="Chromosome 3"/>
</dbReference>
<dbReference type="GeneID" id="66980981"/>
<reference evidence="2" key="1">
    <citation type="submission" date="2021-01" db="EMBL/GenBank/DDBJ databases">
        <authorList>
            <consortium name="Aspergillus chevalieri M1 genome sequencing consortium"/>
            <person name="Kazuki M."/>
            <person name="Futagami T."/>
        </authorList>
    </citation>
    <scope>NUCLEOTIDE SEQUENCE</scope>
    <source>
        <strain evidence="2">M1</strain>
    </source>
</reference>
<reference evidence="2" key="2">
    <citation type="submission" date="2021-02" db="EMBL/GenBank/DDBJ databases">
        <title>Aspergillus chevalieri M1 genome sequence.</title>
        <authorList>
            <person name="Kadooka C."/>
            <person name="Mori K."/>
            <person name="Futagami T."/>
        </authorList>
    </citation>
    <scope>NUCLEOTIDE SEQUENCE</scope>
    <source>
        <strain evidence="2">M1</strain>
    </source>
</reference>
<name>A0A7R7VKY9_ASPCH</name>
<accession>A0A7R7VKY9</accession>
<keyword evidence="3" id="KW-1185">Reference proteome</keyword>
<dbReference type="RefSeq" id="XP_043135144.1">
    <property type="nucleotide sequence ID" value="XM_043277246.1"/>
</dbReference>
<evidence type="ECO:0000256" key="1">
    <source>
        <dbReference type="SAM" id="MobiDB-lite"/>
    </source>
</evidence>
<gene>
    <name evidence="2" type="ORF">ACHE_30609S</name>
</gene>
<dbReference type="KEGG" id="ache:ACHE_30609S"/>
<evidence type="ECO:0000313" key="2">
    <source>
        <dbReference type="EMBL" id="BCR86622.1"/>
    </source>
</evidence>
<proteinExistence type="predicted"/>
<feature type="compositionally biased region" description="Basic and acidic residues" evidence="1">
    <location>
        <begin position="43"/>
        <end position="56"/>
    </location>
</feature>
<protein>
    <submittedName>
        <fullName evidence="2">Uncharacterized protein</fullName>
    </submittedName>
</protein>
<organism evidence="2 3">
    <name type="scientific">Aspergillus chevalieri</name>
    <name type="common">Eurotium chevalieri</name>
    <dbReference type="NCBI Taxonomy" id="182096"/>
    <lineage>
        <taxon>Eukaryota</taxon>
        <taxon>Fungi</taxon>
        <taxon>Dikarya</taxon>
        <taxon>Ascomycota</taxon>
        <taxon>Pezizomycotina</taxon>
        <taxon>Eurotiomycetes</taxon>
        <taxon>Eurotiomycetidae</taxon>
        <taxon>Eurotiales</taxon>
        <taxon>Aspergillaceae</taxon>
        <taxon>Aspergillus</taxon>
        <taxon>Aspergillus subgen. Aspergillus</taxon>
    </lineage>
</organism>
<sequence length="56" mass="6398">MASGPHMTGDLGYVPWAQAPQRRIQELQDTKQQQQPVQELEGNSEHQVHELPANHR</sequence>
<dbReference type="AlphaFoldDB" id="A0A7R7VKY9"/>
<feature type="region of interest" description="Disordered" evidence="1">
    <location>
        <begin position="25"/>
        <end position="56"/>
    </location>
</feature>